<dbReference type="Proteomes" id="UP000663879">
    <property type="component" value="Unassembled WGS sequence"/>
</dbReference>
<reference evidence="3" key="1">
    <citation type="submission" date="2021-02" db="EMBL/GenBank/DDBJ databases">
        <authorList>
            <person name="Nowell W R."/>
        </authorList>
    </citation>
    <scope>NUCLEOTIDE SEQUENCE</scope>
    <source>
        <strain evidence="3">Ploen Becks lab</strain>
    </source>
</reference>
<comment type="caution">
    <text evidence="3">The sequence shown here is derived from an EMBL/GenBank/DDBJ whole genome shotgun (WGS) entry which is preliminary data.</text>
</comment>
<organism evidence="3 4">
    <name type="scientific">Brachionus calyciflorus</name>
    <dbReference type="NCBI Taxonomy" id="104777"/>
    <lineage>
        <taxon>Eukaryota</taxon>
        <taxon>Metazoa</taxon>
        <taxon>Spiralia</taxon>
        <taxon>Gnathifera</taxon>
        <taxon>Rotifera</taxon>
        <taxon>Eurotatoria</taxon>
        <taxon>Monogononta</taxon>
        <taxon>Pseudotrocha</taxon>
        <taxon>Ploima</taxon>
        <taxon>Brachionidae</taxon>
        <taxon>Brachionus</taxon>
    </lineage>
</organism>
<feature type="region of interest" description="Disordered" evidence="2">
    <location>
        <begin position="1"/>
        <end position="43"/>
    </location>
</feature>
<feature type="compositionally biased region" description="Polar residues" evidence="2">
    <location>
        <begin position="13"/>
        <end position="34"/>
    </location>
</feature>
<dbReference type="AlphaFoldDB" id="A0A814M7F3"/>
<proteinExistence type="predicted"/>
<evidence type="ECO:0000313" key="4">
    <source>
        <dbReference type="Proteomes" id="UP000663879"/>
    </source>
</evidence>
<dbReference type="OrthoDB" id="6778665at2759"/>
<name>A0A814M7F3_9BILA</name>
<evidence type="ECO:0000256" key="1">
    <source>
        <dbReference type="SAM" id="Coils"/>
    </source>
</evidence>
<evidence type="ECO:0000256" key="2">
    <source>
        <dbReference type="SAM" id="MobiDB-lite"/>
    </source>
</evidence>
<keyword evidence="4" id="KW-1185">Reference proteome</keyword>
<protein>
    <submittedName>
        <fullName evidence="3">Uncharacterized protein</fullName>
    </submittedName>
</protein>
<sequence length="326" mass="37994">MDPWGGGNHDLQDVNSSFSTENRQQKSSIESISPTKFDDHNSKRNRYDNKTIAPILFFKLDEKYVKIKKKINSIIATCFGDEFDIQTKILWKFIIKIEVYSEENRERFLRDGKILIGNEYFRVELVAKQPIRCLNYHFDKDCTREFKKCVNCDQNHSSWYRGCSVYKREYIAQINSEKKSSKSCKNEANSSRSYSQVVSNNSLVENFNNKFDELSKKINEKLANFEKTLSNQEEKIKLALNSKVNEINGQISILKDTLSHYKKHGLLFQLDFFKVLNPNLPKLSNGQISNIHKLYNNHSLNLDINLSLAELSSYLTKNWSKVNNAK</sequence>
<feature type="coiled-coil region" evidence="1">
    <location>
        <begin position="204"/>
        <end position="242"/>
    </location>
</feature>
<keyword evidence="1" id="KW-0175">Coiled coil</keyword>
<evidence type="ECO:0000313" key="3">
    <source>
        <dbReference type="EMBL" id="CAF1075663.1"/>
    </source>
</evidence>
<accession>A0A814M7F3</accession>
<dbReference type="EMBL" id="CAJNOC010006336">
    <property type="protein sequence ID" value="CAF1075663.1"/>
    <property type="molecule type" value="Genomic_DNA"/>
</dbReference>
<gene>
    <name evidence="3" type="ORF">OXX778_LOCUS19950</name>
</gene>